<dbReference type="Proteomes" id="UP000738359">
    <property type="component" value="Unassembled WGS sequence"/>
</dbReference>
<dbReference type="Gene3D" id="3.40.30.10">
    <property type="entry name" value="Glutaredoxin"/>
    <property type="match status" value="1"/>
</dbReference>
<dbReference type="AlphaFoldDB" id="A0A9P6IWJ0"/>
<dbReference type="InterPro" id="IPR013766">
    <property type="entry name" value="Thioredoxin_domain"/>
</dbReference>
<evidence type="ECO:0000259" key="1">
    <source>
        <dbReference type="PROSITE" id="PS51352"/>
    </source>
</evidence>
<keyword evidence="3" id="KW-1185">Reference proteome</keyword>
<reference evidence="2" key="1">
    <citation type="journal article" date="2020" name="Fungal Divers.">
        <title>Resolving the Mortierellaceae phylogeny through synthesis of multi-gene phylogenetics and phylogenomics.</title>
        <authorList>
            <person name="Vandepol N."/>
            <person name="Liber J."/>
            <person name="Desiro A."/>
            <person name="Na H."/>
            <person name="Kennedy M."/>
            <person name="Barry K."/>
            <person name="Grigoriev I.V."/>
            <person name="Miller A.N."/>
            <person name="O'Donnell K."/>
            <person name="Stajich J.E."/>
            <person name="Bonito G."/>
        </authorList>
    </citation>
    <scope>NUCLEOTIDE SEQUENCE</scope>
    <source>
        <strain evidence="2">CK1249</strain>
    </source>
</reference>
<accession>A0A9P6IWJ0</accession>
<sequence>MAPNPPLTENEKLLIDAYTKILSKPFEDKYEDKWEDEPFDRAIDQFKSRAQEIGFADPFELLSRFQIESYETIRAELKKGPHMCFRPGWRSPILGTRIDPMVITSKCEYVSGPQFKGEERVVVLDFWASWCDPCIQASPEVSQLAEEYAGRVAFIGINNESIFGVTKPPQMDTLWAFLEEHQEEFRYTVMVDSPDGFAKDAVYKPSGYRAIPCAVLLVDGLVIYVGSPLENFKPVLEQAMESVSVASSTPSSPSSREE</sequence>
<organism evidence="2 3">
    <name type="scientific">Mortierella alpina</name>
    <name type="common">Oleaginous fungus</name>
    <name type="synonym">Mortierella renispora</name>
    <dbReference type="NCBI Taxonomy" id="64518"/>
    <lineage>
        <taxon>Eukaryota</taxon>
        <taxon>Fungi</taxon>
        <taxon>Fungi incertae sedis</taxon>
        <taxon>Mucoromycota</taxon>
        <taxon>Mortierellomycotina</taxon>
        <taxon>Mortierellomycetes</taxon>
        <taxon>Mortierellales</taxon>
        <taxon>Mortierellaceae</taxon>
        <taxon>Mortierella</taxon>
    </lineage>
</organism>
<dbReference type="SUPFAM" id="SSF52833">
    <property type="entry name" value="Thioredoxin-like"/>
    <property type="match status" value="1"/>
</dbReference>
<dbReference type="EMBL" id="JAAAHY010001325">
    <property type="protein sequence ID" value="KAF9950242.1"/>
    <property type="molecule type" value="Genomic_DNA"/>
</dbReference>
<evidence type="ECO:0000313" key="3">
    <source>
        <dbReference type="Proteomes" id="UP000738359"/>
    </source>
</evidence>
<feature type="domain" description="Thioredoxin" evidence="1">
    <location>
        <begin position="85"/>
        <end position="245"/>
    </location>
</feature>
<proteinExistence type="predicted"/>
<gene>
    <name evidence="2" type="ORF">BGZ70_001451</name>
</gene>
<dbReference type="Pfam" id="PF00085">
    <property type="entry name" value="Thioredoxin"/>
    <property type="match status" value="1"/>
</dbReference>
<evidence type="ECO:0000313" key="2">
    <source>
        <dbReference type="EMBL" id="KAF9950242.1"/>
    </source>
</evidence>
<name>A0A9P6IWJ0_MORAP</name>
<dbReference type="InterPro" id="IPR050553">
    <property type="entry name" value="Thioredoxin_ResA/DsbE_sf"/>
</dbReference>
<dbReference type="OrthoDB" id="2121326at2759"/>
<dbReference type="PROSITE" id="PS51352">
    <property type="entry name" value="THIOREDOXIN_2"/>
    <property type="match status" value="1"/>
</dbReference>
<protein>
    <recommendedName>
        <fullName evidence="1">Thioredoxin domain-containing protein</fullName>
    </recommendedName>
</protein>
<comment type="caution">
    <text evidence="2">The sequence shown here is derived from an EMBL/GenBank/DDBJ whole genome shotgun (WGS) entry which is preliminary data.</text>
</comment>
<dbReference type="PANTHER" id="PTHR42852:SF13">
    <property type="entry name" value="PROTEIN DIPZ"/>
    <property type="match status" value="1"/>
</dbReference>
<dbReference type="PANTHER" id="PTHR42852">
    <property type="entry name" value="THIOL:DISULFIDE INTERCHANGE PROTEIN DSBE"/>
    <property type="match status" value="1"/>
</dbReference>
<dbReference type="InterPro" id="IPR036249">
    <property type="entry name" value="Thioredoxin-like_sf"/>
</dbReference>
<dbReference type="CDD" id="cd02966">
    <property type="entry name" value="TlpA_like_family"/>
    <property type="match status" value="1"/>
</dbReference>